<keyword evidence="3" id="KW-1185">Reference proteome</keyword>
<comment type="caution">
    <text evidence="2">The sequence shown here is derived from an EMBL/GenBank/DDBJ whole genome shotgun (WGS) entry which is preliminary data.</text>
</comment>
<sequence>MDALAVTPLCLRVAFAIDNMVGYVPLWEDDPNYIREVQRQREAAMPPCNCSNCSPAAAATLMDSLLVATKDNFDDIMANNFVGPKNVNLKHKYPPQANAIRKRKFTEDDKNKIEAFTTELSNDLHIYYDTEISPGGTLHGADLFDSNDCVAILAHLALIVNPRFLRLVIGSECFKGQHVWLFDWITSFKTRTTQYQPSQQAAHIHKDHTSKRPKRYGSLAHAQPTAPPSSSIQLGMLTKKAQASETSRKKSLERQKAKEDREAIAQKRRIQVAQIMAGTWAGPNNNS</sequence>
<dbReference type="EMBL" id="PGCJ01001126">
    <property type="protein sequence ID" value="PLW09049.1"/>
    <property type="molecule type" value="Genomic_DNA"/>
</dbReference>
<reference evidence="2 3" key="1">
    <citation type="submission" date="2017-11" db="EMBL/GenBank/DDBJ databases">
        <title>De novo assembly and phasing of dikaryotic genomes from two isolates of Puccinia coronata f. sp. avenae, the causal agent of oat crown rust.</title>
        <authorList>
            <person name="Miller M.E."/>
            <person name="Zhang Y."/>
            <person name="Omidvar V."/>
            <person name="Sperschneider J."/>
            <person name="Schwessinger B."/>
            <person name="Raley C."/>
            <person name="Palmer J.M."/>
            <person name="Garnica D."/>
            <person name="Upadhyaya N."/>
            <person name="Rathjen J."/>
            <person name="Taylor J.M."/>
            <person name="Park R.F."/>
            <person name="Dodds P.N."/>
            <person name="Hirsch C.D."/>
            <person name="Kianian S.F."/>
            <person name="Figueroa M."/>
        </authorList>
    </citation>
    <scope>NUCLEOTIDE SEQUENCE [LARGE SCALE GENOMIC DNA]</scope>
    <source>
        <strain evidence="2">12NC29</strain>
    </source>
</reference>
<gene>
    <name evidence="2" type="ORF">PCANC_23596</name>
</gene>
<feature type="region of interest" description="Disordered" evidence="1">
    <location>
        <begin position="196"/>
        <end position="265"/>
    </location>
</feature>
<evidence type="ECO:0000256" key="1">
    <source>
        <dbReference type="SAM" id="MobiDB-lite"/>
    </source>
</evidence>
<dbReference type="Proteomes" id="UP000235388">
    <property type="component" value="Unassembled WGS sequence"/>
</dbReference>
<evidence type="ECO:0000313" key="2">
    <source>
        <dbReference type="EMBL" id="PLW09049.1"/>
    </source>
</evidence>
<organism evidence="2 3">
    <name type="scientific">Puccinia coronata f. sp. avenae</name>
    <dbReference type="NCBI Taxonomy" id="200324"/>
    <lineage>
        <taxon>Eukaryota</taxon>
        <taxon>Fungi</taxon>
        <taxon>Dikarya</taxon>
        <taxon>Basidiomycota</taxon>
        <taxon>Pucciniomycotina</taxon>
        <taxon>Pucciniomycetes</taxon>
        <taxon>Pucciniales</taxon>
        <taxon>Pucciniaceae</taxon>
        <taxon>Puccinia</taxon>
    </lineage>
</organism>
<protein>
    <submittedName>
        <fullName evidence="2">Uncharacterized protein</fullName>
    </submittedName>
</protein>
<dbReference type="OrthoDB" id="2506785at2759"/>
<name>A0A2N5S749_9BASI</name>
<accession>A0A2N5S749</accession>
<dbReference type="AlphaFoldDB" id="A0A2N5S749"/>
<proteinExistence type="predicted"/>
<feature type="compositionally biased region" description="Basic and acidic residues" evidence="1">
    <location>
        <begin position="246"/>
        <end position="265"/>
    </location>
</feature>
<feature type="compositionally biased region" description="Basic residues" evidence="1">
    <location>
        <begin position="203"/>
        <end position="215"/>
    </location>
</feature>
<evidence type="ECO:0000313" key="3">
    <source>
        <dbReference type="Proteomes" id="UP000235388"/>
    </source>
</evidence>